<proteinExistence type="predicted"/>
<dbReference type="Pfam" id="PF16209">
    <property type="entry name" value="PhoLip_ATPase_N"/>
    <property type="match status" value="1"/>
</dbReference>
<dbReference type="GO" id="GO:0005886">
    <property type="term" value="C:plasma membrane"/>
    <property type="evidence" value="ECO:0007669"/>
    <property type="project" value="TreeGrafter"/>
</dbReference>
<keyword evidence="1" id="KW-0472">Membrane</keyword>
<dbReference type="Proteomes" id="UP000593567">
    <property type="component" value="Unassembled WGS sequence"/>
</dbReference>
<dbReference type="GO" id="GO:0140326">
    <property type="term" value="F:ATPase-coupled intramembrane lipid transporter activity"/>
    <property type="evidence" value="ECO:0007669"/>
    <property type="project" value="TreeGrafter"/>
</dbReference>
<evidence type="ECO:0000259" key="2">
    <source>
        <dbReference type="Pfam" id="PF16209"/>
    </source>
</evidence>
<gene>
    <name evidence="3" type="ORF">EB796_010209</name>
</gene>
<dbReference type="InterPro" id="IPR032631">
    <property type="entry name" value="P-type_ATPase_N"/>
</dbReference>
<dbReference type="PANTHER" id="PTHR24092:SF5">
    <property type="entry name" value="PHOSPHOLIPID-TRANSPORTING ATPASE"/>
    <property type="match status" value="1"/>
</dbReference>
<dbReference type="GO" id="GO:0006890">
    <property type="term" value="P:retrograde vesicle-mediated transport, Golgi to endoplasmic reticulum"/>
    <property type="evidence" value="ECO:0007669"/>
    <property type="project" value="TreeGrafter"/>
</dbReference>
<dbReference type="InterPro" id="IPR008250">
    <property type="entry name" value="ATPase_P-typ_transduc_dom_A_sf"/>
</dbReference>
<sequence length="397" mass="45402">MRYGADNHSIETDDSSSVGETIELDLDSQLISRKKKSKWDSFTDCICVDWREALSRCCDGLWKKCRKQVEYHPRTINVGKLPVYHQEMQSAVYPPNVIRNQKYSIISFVPKVLFEQFKYFLNLYFLIMSCSQFVPEVRIGQLYTYWAPLGFVIAVTMLRELLDDIRRYRRDREVNSQSYKKLTSRGETFVPSSDIHVGDIIIVEKNQRVPADMVFLRTSEKSGSCFIRTDQLDETTADLALFDISAQIYAEKPQKDIHNFIGTFTMMDDSEERLSLNLDNSIWANSIIASGTALGVVITEAGLVDLEINFLTKILFLGVLALSLVMMAIKGFGGPWYRYLMRFILIFSYIIPISLRVNLDMGKAAYSLMMMSDKEIEGTVVRSTTIPEELGVLAGYL</sequence>
<dbReference type="InterPro" id="IPR023298">
    <property type="entry name" value="ATPase_P-typ_TM_dom_sf"/>
</dbReference>
<dbReference type="SUPFAM" id="SSF81653">
    <property type="entry name" value="Calcium ATPase, transduction domain A"/>
    <property type="match status" value="1"/>
</dbReference>
<dbReference type="GO" id="GO:0005802">
    <property type="term" value="C:trans-Golgi network"/>
    <property type="evidence" value="ECO:0007669"/>
    <property type="project" value="TreeGrafter"/>
</dbReference>
<dbReference type="Gene3D" id="2.70.150.10">
    <property type="entry name" value="Calcium-transporting ATPase, cytoplasmic transduction domain A"/>
    <property type="match status" value="1"/>
</dbReference>
<evidence type="ECO:0000313" key="4">
    <source>
        <dbReference type="Proteomes" id="UP000593567"/>
    </source>
</evidence>
<comment type="caution">
    <text evidence="3">The sequence shown here is derived from an EMBL/GenBank/DDBJ whole genome shotgun (WGS) entry which is preliminary data.</text>
</comment>
<feature type="transmembrane region" description="Helical" evidence="1">
    <location>
        <begin position="339"/>
        <end position="359"/>
    </location>
</feature>
<keyword evidence="1" id="KW-0812">Transmembrane</keyword>
<reference evidence="3" key="1">
    <citation type="submission" date="2020-06" db="EMBL/GenBank/DDBJ databases">
        <title>Draft genome of Bugula neritina, a colonial animal packing powerful symbionts and potential medicines.</title>
        <authorList>
            <person name="Rayko M."/>
        </authorList>
    </citation>
    <scope>NUCLEOTIDE SEQUENCE [LARGE SCALE GENOMIC DNA]</scope>
    <source>
        <strain evidence="3">Kwan_BN1</strain>
    </source>
</reference>
<protein>
    <submittedName>
        <fullName evidence="3">ATP9A</fullName>
    </submittedName>
</protein>
<evidence type="ECO:0000313" key="3">
    <source>
        <dbReference type="EMBL" id="KAF6031486.1"/>
    </source>
</evidence>
<dbReference type="EMBL" id="VXIV02001597">
    <property type="protein sequence ID" value="KAF6031486.1"/>
    <property type="molecule type" value="Genomic_DNA"/>
</dbReference>
<feature type="domain" description="P-type ATPase N-terminal" evidence="2">
    <location>
        <begin position="89"/>
        <end position="146"/>
    </location>
</feature>
<feature type="transmembrane region" description="Helical" evidence="1">
    <location>
        <begin position="314"/>
        <end position="333"/>
    </location>
</feature>
<dbReference type="SUPFAM" id="SSF81665">
    <property type="entry name" value="Calcium ATPase, transmembrane domain M"/>
    <property type="match status" value="1"/>
</dbReference>
<dbReference type="GO" id="GO:0045332">
    <property type="term" value="P:phospholipid translocation"/>
    <property type="evidence" value="ECO:0007669"/>
    <property type="project" value="TreeGrafter"/>
</dbReference>
<dbReference type="OrthoDB" id="6243710at2759"/>
<accession>A0A7J7K1L7</accession>
<name>A0A7J7K1L7_BUGNE</name>
<evidence type="ECO:0000256" key="1">
    <source>
        <dbReference type="SAM" id="Phobius"/>
    </source>
</evidence>
<dbReference type="PANTHER" id="PTHR24092">
    <property type="entry name" value="PROBABLE PHOSPHOLIPID-TRANSPORTING ATPASE"/>
    <property type="match status" value="1"/>
</dbReference>
<dbReference type="FunFam" id="2.70.150.10:FF:000007">
    <property type="entry name" value="Phospholipid-transporting ATPase"/>
    <property type="match status" value="1"/>
</dbReference>
<keyword evidence="4" id="KW-1185">Reference proteome</keyword>
<dbReference type="AlphaFoldDB" id="A0A7J7K1L7"/>
<dbReference type="GO" id="GO:0005768">
    <property type="term" value="C:endosome"/>
    <property type="evidence" value="ECO:0007669"/>
    <property type="project" value="TreeGrafter"/>
</dbReference>
<dbReference type="GO" id="GO:0006897">
    <property type="term" value="P:endocytosis"/>
    <property type="evidence" value="ECO:0007669"/>
    <property type="project" value="TreeGrafter"/>
</dbReference>
<organism evidence="3 4">
    <name type="scientific">Bugula neritina</name>
    <name type="common">Brown bryozoan</name>
    <name type="synonym">Sertularia neritina</name>
    <dbReference type="NCBI Taxonomy" id="10212"/>
    <lineage>
        <taxon>Eukaryota</taxon>
        <taxon>Metazoa</taxon>
        <taxon>Spiralia</taxon>
        <taxon>Lophotrochozoa</taxon>
        <taxon>Bryozoa</taxon>
        <taxon>Gymnolaemata</taxon>
        <taxon>Cheilostomatida</taxon>
        <taxon>Flustrina</taxon>
        <taxon>Buguloidea</taxon>
        <taxon>Bugulidae</taxon>
        <taxon>Bugula</taxon>
    </lineage>
</organism>
<feature type="transmembrane region" description="Helical" evidence="1">
    <location>
        <begin position="143"/>
        <end position="162"/>
    </location>
</feature>
<keyword evidence="1" id="KW-1133">Transmembrane helix</keyword>